<evidence type="ECO:0000313" key="2">
    <source>
        <dbReference type="Proteomes" id="UP000195221"/>
    </source>
</evidence>
<organism evidence="1 2">
    <name type="scientific">Caballeronia sordidicola</name>
    <name type="common">Burkholderia sordidicola</name>
    <dbReference type="NCBI Taxonomy" id="196367"/>
    <lineage>
        <taxon>Bacteria</taxon>
        <taxon>Pseudomonadati</taxon>
        <taxon>Pseudomonadota</taxon>
        <taxon>Betaproteobacteria</taxon>
        <taxon>Burkholderiales</taxon>
        <taxon>Burkholderiaceae</taxon>
        <taxon>Caballeronia</taxon>
    </lineage>
</organism>
<name>A0A242N633_CABSO</name>
<accession>A0A242N633</accession>
<protein>
    <submittedName>
        <fullName evidence="1">Uncharacterized protein</fullName>
    </submittedName>
</protein>
<reference evidence="1 2" key="1">
    <citation type="submission" date="2017-03" db="EMBL/GenBank/DDBJ databases">
        <title>Genome analysis of strain PAMC 26577.</title>
        <authorList>
            <person name="Oh H.-M."/>
            <person name="Yang J.-A."/>
        </authorList>
    </citation>
    <scope>NUCLEOTIDE SEQUENCE [LARGE SCALE GENOMIC DNA]</scope>
    <source>
        <strain evidence="1 2">PAMC 26577</strain>
    </source>
</reference>
<sequence length="166" mass="18314">MPSFDSPKDAAALVHEPLFVDNIRPDEPLFQDLPRVIFFITEEEVIVSRPAIGAGAAVDRRWDVLERPTSIHLLQFVRLDGNPGWAGADDAELGRRIGALRHAVNRPSAEVYSDGAPPFLGARQLWWSTLTAFQDGVDADRAAFDKLLAQAGHAVTMLAVSERFLR</sequence>
<proteinExistence type="predicted"/>
<comment type="caution">
    <text evidence="1">The sequence shown here is derived from an EMBL/GenBank/DDBJ whole genome shotgun (WGS) entry which is preliminary data.</text>
</comment>
<gene>
    <name evidence="1" type="ORF">PAMC26577_02605</name>
</gene>
<dbReference type="EMBL" id="NBTZ01000016">
    <property type="protein sequence ID" value="OTP79053.1"/>
    <property type="molecule type" value="Genomic_DNA"/>
</dbReference>
<dbReference type="Proteomes" id="UP000195221">
    <property type="component" value="Unassembled WGS sequence"/>
</dbReference>
<dbReference type="AlphaFoldDB" id="A0A242N633"/>
<evidence type="ECO:0000313" key="1">
    <source>
        <dbReference type="EMBL" id="OTP79053.1"/>
    </source>
</evidence>